<comment type="caution">
    <text evidence="2">The sequence shown here is derived from an EMBL/GenBank/DDBJ whole genome shotgun (WGS) entry which is preliminary data.</text>
</comment>
<dbReference type="EMBL" id="WJQU01000004">
    <property type="protein sequence ID" value="KAJ6634871.1"/>
    <property type="molecule type" value="Genomic_DNA"/>
</dbReference>
<reference evidence="2" key="1">
    <citation type="submission" date="2022-07" db="EMBL/GenBank/DDBJ databases">
        <authorList>
            <person name="Trinca V."/>
            <person name="Uliana J.V.C."/>
            <person name="Torres T.T."/>
            <person name="Ward R.J."/>
            <person name="Monesi N."/>
        </authorList>
    </citation>
    <scope>NUCLEOTIDE SEQUENCE</scope>
    <source>
        <strain evidence="2">HSMRA1968</strain>
        <tissue evidence="2">Whole embryos</tissue>
    </source>
</reference>
<accession>A0A9Q0RWC5</accession>
<protein>
    <submittedName>
        <fullName evidence="2">Uncharacterized protein</fullName>
    </submittedName>
</protein>
<feature type="chain" id="PRO_5040121224" evidence="1">
    <location>
        <begin position="22"/>
        <end position="349"/>
    </location>
</feature>
<evidence type="ECO:0000313" key="2">
    <source>
        <dbReference type="EMBL" id="KAJ6634871.1"/>
    </source>
</evidence>
<organism evidence="2 3">
    <name type="scientific">Pseudolycoriella hygida</name>
    <dbReference type="NCBI Taxonomy" id="35572"/>
    <lineage>
        <taxon>Eukaryota</taxon>
        <taxon>Metazoa</taxon>
        <taxon>Ecdysozoa</taxon>
        <taxon>Arthropoda</taxon>
        <taxon>Hexapoda</taxon>
        <taxon>Insecta</taxon>
        <taxon>Pterygota</taxon>
        <taxon>Neoptera</taxon>
        <taxon>Endopterygota</taxon>
        <taxon>Diptera</taxon>
        <taxon>Nematocera</taxon>
        <taxon>Sciaroidea</taxon>
        <taxon>Sciaridae</taxon>
        <taxon>Pseudolycoriella</taxon>
    </lineage>
</organism>
<keyword evidence="1" id="KW-0732">Signal</keyword>
<evidence type="ECO:0000313" key="3">
    <source>
        <dbReference type="Proteomes" id="UP001151699"/>
    </source>
</evidence>
<keyword evidence="3" id="KW-1185">Reference proteome</keyword>
<feature type="signal peptide" evidence="1">
    <location>
        <begin position="1"/>
        <end position="21"/>
    </location>
</feature>
<name>A0A9Q0RWC5_9DIPT</name>
<evidence type="ECO:0000256" key="1">
    <source>
        <dbReference type="SAM" id="SignalP"/>
    </source>
</evidence>
<sequence length="349" mass="38352">MNLKLFFVGCIVATLAVQIAAQCLCGAEGEDVCSCGLTRIPRPQQLRLQPTAFQRQKTCSCTTTQNRQQFSPVGDRCSCGNSAVLPALRPRCTCQVGQRDSSAIRPPTLSLYSIPNRNVGLLTTNNNGRTGGLPDLRSQPFTGGISLNRRVFAPQPNLNLNSWRISDEHDTVTNSALSSIPIDKPSDCGRTIHAPFETNVFSSNLIKKEDYSSAIPVDPVSMSLAYKSAQQASIQVPEEKLAFGFKKLPANAENVKHVPNIPEERLTTFNRKVVDLGYLNYNQMGYYPQKHVDAEFAVAQYGTEIEEPKVSLGQEPIQELGSCGYRPGKIVNNANNDEIRAFIVRDDAM</sequence>
<proteinExistence type="predicted"/>
<gene>
    <name evidence="2" type="ORF">Bhyg_13452</name>
</gene>
<dbReference type="AlphaFoldDB" id="A0A9Q0RWC5"/>
<dbReference type="OrthoDB" id="6612717at2759"/>
<dbReference type="Proteomes" id="UP001151699">
    <property type="component" value="Chromosome C"/>
</dbReference>